<dbReference type="EMBL" id="QASA01000001">
    <property type="protein sequence ID" value="RDC66207.1"/>
    <property type="molecule type" value="Genomic_DNA"/>
</dbReference>
<dbReference type="RefSeq" id="WP_115375102.1">
    <property type="nucleotide sequence ID" value="NZ_QASA01000001.1"/>
</dbReference>
<evidence type="ECO:0000313" key="7">
    <source>
        <dbReference type="EMBL" id="RDC66207.1"/>
    </source>
</evidence>
<dbReference type="InterPro" id="IPR036388">
    <property type="entry name" value="WH-like_DNA-bd_sf"/>
</dbReference>
<dbReference type="InterPro" id="IPR014284">
    <property type="entry name" value="RNA_pol_sigma-70_dom"/>
</dbReference>
<gene>
    <name evidence="7" type="ORF">AHMF7616_04838</name>
</gene>
<evidence type="ECO:0000256" key="2">
    <source>
        <dbReference type="ARBA" id="ARBA00023015"/>
    </source>
</evidence>
<feature type="domain" description="RNA polymerase sigma-70 region 2" evidence="5">
    <location>
        <begin position="22"/>
        <end position="88"/>
    </location>
</feature>
<feature type="domain" description="RNA polymerase sigma factor 70 region 4 type 2" evidence="6">
    <location>
        <begin position="115"/>
        <end position="165"/>
    </location>
</feature>
<comment type="similarity">
    <text evidence="1">Belongs to the sigma-70 factor family. ECF subfamily.</text>
</comment>
<protein>
    <submittedName>
        <fullName evidence="7">ECF RNA polymerase sigma factor SigE</fullName>
    </submittedName>
</protein>
<evidence type="ECO:0000256" key="3">
    <source>
        <dbReference type="ARBA" id="ARBA00023082"/>
    </source>
</evidence>
<organism evidence="7 8">
    <name type="scientific">Adhaeribacter pallidiroseus</name>
    <dbReference type="NCBI Taxonomy" id="2072847"/>
    <lineage>
        <taxon>Bacteria</taxon>
        <taxon>Pseudomonadati</taxon>
        <taxon>Bacteroidota</taxon>
        <taxon>Cytophagia</taxon>
        <taxon>Cytophagales</taxon>
        <taxon>Hymenobacteraceae</taxon>
        <taxon>Adhaeribacter</taxon>
    </lineage>
</organism>
<dbReference type="Pfam" id="PF04542">
    <property type="entry name" value="Sigma70_r2"/>
    <property type="match status" value="1"/>
</dbReference>
<dbReference type="GO" id="GO:0006352">
    <property type="term" value="P:DNA-templated transcription initiation"/>
    <property type="evidence" value="ECO:0007669"/>
    <property type="project" value="InterPro"/>
</dbReference>
<dbReference type="NCBIfam" id="TIGR02937">
    <property type="entry name" value="sigma70-ECF"/>
    <property type="match status" value="1"/>
</dbReference>
<dbReference type="InterPro" id="IPR013324">
    <property type="entry name" value="RNA_pol_sigma_r3/r4-like"/>
</dbReference>
<dbReference type="GO" id="GO:0016987">
    <property type="term" value="F:sigma factor activity"/>
    <property type="evidence" value="ECO:0007669"/>
    <property type="project" value="UniProtKB-KW"/>
</dbReference>
<dbReference type="Gene3D" id="1.10.1740.10">
    <property type="match status" value="1"/>
</dbReference>
<dbReference type="InterPro" id="IPR013325">
    <property type="entry name" value="RNA_pol_sigma_r2"/>
</dbReference>
<keyword evidence="4" id="KW-0804">Transcription</keyword>
<evidence type="ECO:0000313" key="8">
    <source>
        <dbReference type="Proteomes" id="UP000253919"/>
    </source>
</evidence>
<dbReference type="PANTHER" id="PTHR43133">
    <property type="entry name" value="RNA POLYMERASE ECF-TYPE SIGMA FACTO"/>
    <property type="match status" value="1"/>
</dbReference>
<evidence type="ECO:0000259" key="6">
    <source>
        <dbReference type="Pfam" id="PF08281"/>
    </source>
</evidence>
<dbReference type="OrthoDB" id="1493925at2"/>
<dbReference type="GO" id="GO:0003677">
    <property type="term" value="F:DNA binding"/>
    <property type="evidence" value="ECO:0007669"/>
    <property type="project" value="InterPro"/>
</dbReference>
<dbReference type="AlphaFoldDB" id="A0A369QSL1"/>
<dbReference type="Gene3D" id="1.10.10.10">
    <property type="entry name" value="Winged helix-like DNA-binding domain superfamily/Winged helix DNA-binding domain"/>
    <property type="match status" value="1"/>
</dbReference>
<keyword evidence="3" id="KW-0731">Sigma factor</keyword>
<dbReference type="InterPro" id="IPR007627">
    <property type="entry name" value="RNA_pol_sigma70_r2"/>
</dbReference>
<dbReference type="InterPro" id="IPR013249">
    <property type="entry name" value="RNA_pol_sigma70_r4_t2"/>
</dbReference>
<name>A0A369QSL1_9BACT</name>
<dbReference type="SUPFAM" id="SSF88659">
    <property type="entry name" value="Sigma3 and sigma4 domains of RNA polymerase sigma factors"/>
    <property type="match status" value="1"/>
</dbReference>
<evidence type="ECO:0000259" key="5">
    <source>
        <dbReference type="Pfam" id="PF04542"/>
    </source>
</evidence>
<dbReference type="Proteomes" id="UP000253919">
    <property type="component" value="Unassembled WGS sequence"/>
</dbReference>
<dbReference type="PANTHER" id="PTHR43133:SF46">
    <property type="entry name" value="RNA POLYMERASE SIGMA-70 FACTOR ECF SUBFAMILY"/>
    <property type="match status" value="1"/>
</dbReference>
<keyword evidence="8" id="KW-1185">Reference proteome</keyword>
<evidence type="ECO:0000256" key="4">
    <source>
        <dbReference type="ARBA" id="ARBA00023163"/>
    </source>
</evidence>
<comment type="caution">
    <text evidence="7">The sequence shown here is derived from an EMBL/GenBank/DDBJ whole genome shotgun (WGS) entry which is preliminary data.</text>
</comment>
<accession>A0A369QSL1</accession>
<dbReference type="Pfam" id="PF08281">
    <property type="entry name" value="Sigma70_r4_2"/>
    <property type="match status" value="1"/>
</dbReference>
<evidence type="ECO:0000256" key="1">
    <source>
        <dbReference type="ARBA" id="ARBA00010641"/>
    </source>
</evidence>
<dbReference type="InterPro" id="IPR039425">
    <property type="entry name" value="RNA_pol_sigma-70-like"/>
</dbReference>
<keyword evidence="2" id="KW-0805">Transcription regulation</keyword>
<reference evidence="7 8" key="1">
    <citation type="submission" date="2018-04" db="EMBL/GenBank/DDBJ databases">
        <title>Adhaeribacter sp. HMF7616 genome sequencing and assembly.</title>
        <authorList>
            <person name="Kang H."/>
            <person name="Kang J."/>
            <person name="Cha I."/>
            <person name="Kim H."/>
            <person name="Joh K."/>
        </authorList>
    </citation>
    <scope>NUCLEOTIDE SEQUENCE [LARGE SCALE GENOMIC DNA]</scope>
    <source>
        <strain evidence="7 8">HMF7616</strain>
    </source>
</reference>
<proteinExistence type="inferred from homology"/>
<sequence length="180" mass="20952">MYSEAEIIAGCKKEKPAFQEKLFQLYSRRMMAICVRYTSSRPEAEDIFQEAFIKVFRQLKTYQGGSLEGWMRRIFVNTAINFYHSNRKYQDQLDYSSIEETLPAEDNVLDAISEQELLVLINLLPAGYKIIFNLYVLEGYSHQEISAMLRIAEATSRSQLTKAKVYLKKILQKYSITKSC</sequence>
<dbReference type="SUPFAM" id="SSF88946">
    <property type="entry name" value="Sigma2 domain of RNA polymerase sigma factors"/>
    <property type="match status" value="1"/>
</dbReference>